<keyword evidence="5 6" id="KW-0472">Membrane</keyword>
<name>A0A6C0U2F5_9GAMM</name>
<sequence>MADKPDLHHRAADYEIASPDYLGKRQLDKGRAGWILLAVLGISYVIAGEFAAWNYGLPLAGWGGLFIALILMAVMYFCLTFSLAELATIIPTAGGGYGFARRAFGPTLGYLAGIAIVFEYTLATAGVALFFEGYFQALTGIGGLVVLIPLYVIMMFIHVNGIRESLTLMLVLAAIAGLGLLLFIAFMLPAFELANIMDLPVSDAWGATRFLPQGYYGIWAGFPFAIAMFLAVEGVPLAAEEAANPVKDVPRGLIAAVTVLFIIAVLVLLSAPGAAGSGYLGSGQDPLMAAFTKLHGPDHPLRYGINLAALAGITASFFSLVFAYSRQVFSLSRAGYLPRFLSVTNRRKAPYLAVIIPGAVAFALSLTRAADQIIIIVVFSATLSYLLMMAAHIALRLRAPGLERPYRTPGGIATSITALVLAGLAFAVCISLSIIWSAVAAACLCCFLLYFWLYSRHHLVAQAPEEEFETMRTAAADLENSPT</sequence>
<evidence type="ECO:0000256" key="5">
    <source>
        <dbReference type="ARBA" id="ARBA00023136"/>
    </source>
</evidence>
<feature type="transmembrane region" description="Helical" evidence="6">
    <location>
        <begin position="34"/>
        <end position="53"/>
    </location>
</feature>
<evidence type="ECO:0000256" key="1">
    <source>
        <dbReference type="ARBA" id="ARBA00004651"/>
    </source>
</evidence>
<keyword evidence="8" id="KW-1185">Reference proteome</keyword>
<keyword evidence="3 6" id="KW-0812">Transmembrane</keyword>
<reference evidence="7 8" key="1">
    <citation type="submission" date="2020-02" db="EMBL/GenBank/DDBJ databases">
        <title>Genome sequencing for Kineobactrum sp. M2.</title>
        <authorList>
            <person name="Park S.-J."/>
        </authorList>
    </citation>
    <scope>NUCLEOTIDE SEQUENCE [LARGE SCALE GENOMIC DNA]</scope>
    <source>
        <strain evidence="7 8">M2</strain>
    </source>
</reference>
<dbReference type="RefSeq" id="WP_163495776.1">
    <property type="nucleotide sequence ID" value="NZ_CP048711.1"/>
</dbReference>
<feature type="transmembrane region" description="Helical" evidence="6">
    <location>
        <begin position="214"/>
        <end position="232"/>
    </location>
</feature>
<dbReference type="Pfam" id="PF13520">
    <property type="entry name" value="AA_permease_2"/>
    <property type="match status" value="1"/>
</dbReference>
<feature type="transmembrane region" description="Helical" evidence="6">
    <location>
        <begin position="409"/>
        <end position="428"/>
    </location>
</feature>
<dbReference type="PIRSF" id="PIRSF006060">
    <property type="entry name" value="AA_transporter"/>
    <property type="match status" value="1"/>
</dbReference>
<feature type="transmembrane region" description="Helical" evidence="6">
    <location>
        <begin position="349"/>
        <end position="367"/>
    </location>
</feature>
<organism evidence="7 8">
    <name type="scientific">Kineobactrum salinum</name>
    <dbReference type="NCBI Taxonomy" id="2708301"/>
    <lineage>
        <taxon>Bacteria</taxon>
        <taxon>Pseudomonadati</taxon>
        <taxon>Pseudomonadota</taxon>
        <taxon>Gammaproteobacteria</taxon>
        <taxon>Cellvibrionales</taxon>
        <taxon>Halieaceae</taxon>
        <taxon>Kineobactrum</taxon>
    </lineage>
</organism>
<dbReference type="KEGG" id="kim:G3T16_13945"/>
<dbReference type="AlphaFoldDB" id="A0A6C0U2F5"/>
<evidence type="ECO:0000256" key="3">
    <source>
        <dbReference type="ARBA" id="ARBA00022692"/>
    </source>
</evidence>
<evidence type="ECO:0000256" key="6">
    <source>
        <dbReference type="SAM" id="Phobius"/>
    </source>
</evidence>
<dbReference type="PANTHER" id="PTHR42770">
    <property type="entry name" value="AMINO ACID TRANSPORTER-RELATED"/>
    <property type="match status" value="1"/>
</dbReference>
<feature type="transmembrane region" description="Helical" evidence="6">
    <location>
        <begin position="253"/>
        <end position="281"/>
    </location>
</feature>
<dbReference type="InterPro" id="IPR004757">
    <property type="entry name" value="EtNH_permease"/>
</dbReference>
<proteinExistence type="predicted"/>
<gene>
    <name evidence="7" type="primary">eat</name>
    <name evidence="7" type="ORF">G3T16_13945</name>
</gene>
<keyword evidence="4 6" id="KW-1133">Transmembrane helix</keyword>
<evidence type="ECO:0000313" key="8">
    <source>
        <dbReference type="Proteomes" id="UP000477680"/>
    </source>
</evidence>
<dbReference type="Gene3D" id="1.20.1740.10">
    <property type="entry name" value="Amino acid/polyamine transporter I"/>
    <property type="match status" value="1"/>
</dbReference>
<dbReference type="Proteomes" id="UP000477680">
    <property type="component" value="Chromosome"/>
</dbReference>
<dbReference type="GO" id="GO:0005886">
    <property type="term" value="C:plasma membrane"/>
    <property type="evidence" value="ECO:0007669"/>
    <property type="project" value="UniProtKB-SubCell"/>
</dbReference>
<feature type="transmembrane region" description="Helical" evidence="6">
    <location>
        <begin position="137"/>
        <end position="157"/>
    </location>
</feature>
<feature type="transmembrane region" description="Helical" evidence="6">
    <location>
        <begin position="59"/>
        <end position="87"/>
    </location>
</feature>
<evidence type="ECO:0000256" key="2">
    <source>
        <dbReference type="ARBA" id="ARBA00022475"/>
    </source>
</evidence>
<dbReference type="InterPro" id="IPR050367">
    <property type="entry name" value="APC_superfamily"/>
</dbReference>
<dbReference type="PANTHER" id="PTHR42770:SF7">
    <property type="entry name" value="MEMBRANE PROTEIN"/>
    <property type="match status" value="1"/>
</dbReference>
<dbReference type="InterPro" id="IPR002293">
    <property type="entry name" value="AA/rel_permease1"/>
</dbReference>
<feature type="transmembrane region" description="Helical" evidence="6">
    <location>
        <begin position="373"/>
        <end position="397"/>
    </location>
</feature>
<feature type="transmembrane region" description="Helical" evidence="6">
    <location>
        <begin position="169"/>
        <end position="194"/>
    </location>
</feature>
<feature type="transmembrane region" description="Helical" evidence="6">
    <location>
        <begin position="301"/>
        <end position="324"/>
    </location>
</feature>
<feature type="transmembrane region" description="Helical" evidence="6">
    <location>
        <begin position="108"/>
        <end position="131"/>
    </location>
</feature>
<keyword evidence="2" id="KW-1003">Cell membrane</keyword>
<dbReference type="EMBL" id="CP048711">
    <property type="protein sequence ID" value="QIB66342.1"/>
    <property type="molecule type" value="Genomic_DNA"/>
</dbReference>
<dbReference type="GO" id="GO:0022857">
    <property type="term" value="F:transmembrane transporter activity"/>
    <property type="evidence" value="ECO:0007669"/>
    <property type="project" value="InterPro"/>
</dbReference>
<feature type="transmembrane region" description="Helical" evidence="6">
    <location>
        <begin position="434"/>
        <end position="453"/>
    </location>
</feature>
<protein>
    <submittedName>
        <fullName evidence="7">Ethanolamine permease</fullName>
    </submittedName>
</protein>
<comment type="subcellular location">
    <subcellularLocation>
        <location evidence="1">Cell membrane</location>
        <topology evidence="1">Multi-pass membrane protein</topology>
    </subcellularLocation>
</comment>
<evidence type="ECO:0000313" key="7">
    <source>
        <dbReference type="EMBL" id="QIB66342.1"/>
    </source>
</evidence>
<dbReference type="NCBIfam" id="TIGR00908">
    <property type="entry name" value="2A0305"/>
    <property type="match status" value="1"/>
</dbReference>
<accession>A0A6C0U2F5</accession>
<evidence type="ECO:0000256" key="4">
    <source>
        <dbReference type="ARBA" id="ARBA00022989"/>
    </source>
</evidence>